<feature type="transmembrane region" description="Helical" evidence="1">
    <location>
        <begin position="84"/>
        <end position="102"/>
    </location>
</feature>
<name>A0A8T0GLU3_CERPU</name>
<comment type="caution">
    <text evidence="2">The sequence shown here is derived from an EMBL/GenBank/DDBJ whole genome shotgun (WGS) entry which is preliminary data.</text>
</comment>
<protein>
    <submittedName>
        <fullName evidence="2">Uncharacterized protein</fullName>
    </submittedName>
</protein>
<keyword evidence="3" id="KW-1185">Reference proteome</keyword>
<evidence type="ECO:0000313" key="2">
    <source>
        <dbReference type="EMBL" id="KAG0559204.1"/>
    </source>
</evidence>
<keyword evidence="1" id="KW-0472">Membrane</keyword>
<gene>
    <name evidence="2" type="ORF">KC19_10G086800</name>
</gene>
<feature type="non-terminal residue" evidence="2">
    <location>
        <position position="1"/>
    </location>
</feature>
<keyword evidence="1" id="KW-1133">Transmembrane helix</keyword>
<dbReference type="Proteomes" id="UP000822688">
    <property type="component" value="Chromosome 10"/>
</dbReference>
<sequence>LGQVLWVFCHWFCCRTGIFWWHCHARSHSSQWATFFLWNSGDWMIAIPGLFAGFLSGAPECERKSVSPQLEFSCLDKPCSCYCVPYFLAFYFNIFLHFLQFIS</sequence>
<evidence type="ECO:0000256" key="1">
    <source>
        <dbReference type="SAM" id="Phobius"/>
    </source>
</evidence>
<accession>A0A8T0GLU3</accession>
<proteinExistence type="predicted"/>
<dbReference type="AlphaFoldDB" id="A0A8T0GLU3"/>
<evidence type="ECO:0000313" key="3">
    <source>
        <dbReference type="Proteomes" id="UP000822688"/>
    </source>
</evidence>
<dbReference type="EMBL" id="CM026431">
    <property type="protein sequence ID" value="KAG0559204.1"/>
    <property type="molecule type" value="Genomic_DNA"/>
</dbReference>
<reference evidence="2" key="1">
    <citation type="submission" date="2020-06" db="EMBL/GenBank/DDBJ databases">
        <title>WGS assembly of Ceratodon purpureus strain R40.</title>
        <authorList>
            <person name="Carey S.B."/>
            <person name="Jenkins J."/>
            <person name="Shu S."/>
            <person name="Lovell J.T."/>
            <person name="Sreedasyam A."/>
            <person name="Maumus F."/>
            <person name="Tiley G.P."/>
            <person name="Fernandez-Pozo N."/>
            <person name="Barry K."/>
            <person name="Chen C."/>
            <person name="Wang M."/>
            <person name="Lipzen A."/>
            <person name="Daum C."/>
            <person name="Saski C.A."/>
            <person name="Payton A.C."/>
            <person name="Mcbreen J.C."/>
            <person name="Conrad R.E."/>
            <person name="Kollar L.M."/>
            <person name="Olsson S."/>
            <person name="Huttunen S."/>
            <person name="Landis J.B."/>
            <person name="Wickett N.J."/>
            <person name="Johnson M.G."/>
            <person name="Rensing S.A."/>
            <person name="Grimwood J."/>
            <person name="Schmutz J."/>
            <person name="Mcdaniel S.F."/>
        </authorList>
    </citation>
    <scope>NUCLEOTIDE SEQUENCE</scope>
    <source>
        <strain evidence="2">R40</strain>
    </source>
</reference>
<organism evidence="2 3">
    <name type="scientific">Ceratodon purpureus</name>
    <name type="common">Fire moss</name>
    <name type="synonym">Dicranum purpureum</name>
    <dbReference type="NCBI Taxonomy" id="3225"/>
    <lineage>
        <taxon>Eukaryota</taxon>
        <taxon>Viridiplantae</taxon>
        <taxon>Streptophyta</taxon>
        <taxon>Embryophyta</taxon>
        <taxon>Bryophyta</taxon>
        <taxon>Bryophytina</taxon>
        <taxon>Bryopsida</taxon>
        <taxon>Dicranidae</taxon>
        <taxon>Pseudoditrichales</taxon>
        <taxon>Ditrichaceae</taxon>
        <taxon>Ceratodon</taxon>
    </lineage>
</organism>
<keyword evidence="1" id="KW-0812">Transmembrane</keyword>